<evidence type="ECO:0000313" key="1">
    <source>
        <dbReference type="EMBL" id="MBW0485685.1"/>
    </source>
</evidence>
<keyword evidence="2" id="KW-1185">Reference proteome</keyword>
<sequence>MSFPQPPERNPSYDELLHNLFSNNIDPTPSSSYQNDPPSTLLLDPFCIPNSMNEVKESYDIFSFLHSTQTAQTPDIIQNHQAPPSHQIK</sequence>
<dbReference type="AlphaFoldDB" id="A0A9Q3CMJ9"/>
<protein>
    <submittedName>
        <fullName evidence="1">Uncharacterized protein</fullName>
    </submittedName>
</protein>
<dbReference type="EMBL" id="AVOT02008280">
    <property type="protein sequence ID" value="MBW0485685.1"/>
    <property type="molecule type" value="Genomic_DNA"/>
</dbReference>
<proteinExistence type="predicted"/>
<accession>A0A9Q3CMJ9</accession>
<name>A0A9Q3CMJ9_9BASI</name>
<comment type="caution">
    <text evidence="1">The sequence shown here is derived from an EMBL/GenBank/DDBJ whole genome shotgun (WGS) entry which is preliminary data.</text>
</comment>
<evidence type="ECO:0000313" key="2">
    <source>
        <dbReference type="Proteomes" id="UP000765509"/>
    </source>
</evidence>
<reference evidence="1" key="1">
    <citation type="submission" date="2021-03" db="EMBL/GenBank/DDBJ databases">
        <title>Draft genome sequence of rust myrtle Austropuccinia psidii MF-1, a brazilian biotype.</title>
        <authorList>
            <person name="Quecine M.C."/>
            <person name="Pachon D.M.R."/>
            <person name="Bonatelli M.L."/>
            <person name="Correr F.H."/>
            <person name="Franceschini L.M."/>
            <person name="Leite T.F."/>
            <person name="Margarido G.R.A."/>
            <person name="Almeida C.A."/>
            <person name="Ferrarezi J.A."/>
            <person name="Labate C.A."/>
        </authorList>
    </citation>
    <scope>NUCLEOTIDE SEQUENCE</scope>
    <source>
        <strain evidence="1">MF-1</strain>
    </source>
</reference>
<organism evidence="1 2">
    <name type="scientific">Austropuccinia psidii MF-1</name>
    <dbReference type="NCBI Taxonomy" id="1389203"/>
    <lineage>
        <taxon>Eukaryota</taxon>
        <taxon>Fungi</taxon>
        <taxon>Dikarya</taxon>
        <taxon>Basidiomycota</taxon>
        <taxon>Pucciniomycotina</taxon>
        <taxon>Pucciniomycetes</taxon>
        <taxon>Pucciniales</taxon>
        <taxon>Sphaerophragmiaceae</taxon>
        <taxon>Austropuccinia</taxon>
    </lineage>
</organism>
<dbReference type="Proteomes" id="UP000765509">
    <property type="component" value="Unassembled WGS sequence"/>
</dbReference>
<gene>
    <name evidence="1" type="ORF">O181_025400</name>
</gene>